<proteinExistence type="predicted"/>
<gene>
    <name evidence="4" type="primary">TMEM52</name>
</gene>
<dbReference type="InParanoid" id="H3BIP5"/>
<keyword evidence="2" id="KW-0472">Membrane</keyword>
<dbReference type="AlphaFoldDB" id="H3BIP5"/>
<sequence length="196" mass="21421">MESVLRKPLTLPWLILGFLPVAQGGSCEKDATQCGPSGSSWTSLWYVWLILLTIFMLLLCGISVSCVKFCCKKKGSLTQALASHPYEVTVIAIDNDSTVTSYNSVQFLPSSRLSLPFAEVDGPYMSSSPPPYSLYALELPPSYEEAVRMAKTLDLYEMALGRQKPSEQPGQAPPGPERSARRPTLTGADQSPNQEQ</sequence>
<feature type="region of interest" description="Disordered" evidence="1">
    <location>
        <begin position="158"/>
        <end position="196"/>
    </location>
</feature>
<keyword evidence="5" id="KW-1185">Reference proteome</keyword>
<dbReference type="OrthoDB" id="9424925at2759"/>
<evidence type="ECO:0000313" key="4">
    <source>
        <dbReference type="Ensembl" id="ENSLACP00000021766.1"/>
    </source>
</evidence>
<feature type="chain" id="PRO_5003581417" evidence="3">
    <location>
        <begin position="25"/>
        <end position="196"/>
    </location>
</feature>
<dbReference type="HOGENOM" id="CLU_100623_1_0_1"/>
<feature type="signal peptide" evidence="3">
    <location>
        <begin position="1"/>
        <end position="24"/>
    </location>
</feature>
<feature type="transmembrane region" description="Helical" evidence="2">
    <location>
        <begin position="48"/>
        <end position="71"/>
    </location>
</feature>
<evidence type="ECO:0000313" key="5">
    <source>
        <dbReference type="Proteomes" id="UP000008672"/>
    </source>
</evidence>
<dbReference type="GeneTree" id="ENSGT00730000111432"/>
<reference evidence="5" key="1">
    <citation type="submission" date="2011-08" db="EMBL/GenBank/DDBJ databases">
        <title>The draft genome of Latimeria chalumnae.</title>
        <authorList>
            <person name="Di Palma F."/>
            <person name="Alfoldi J."/>
            <person name="Johnson J."/>
            <person name="Berlin A."/>
            <person name="Gnerre S."/>
            <person name="Jaffe D."/>
            <person name="MacCallum I."/>
            <person name="Young S."/>
            <person name="Walker B.J."/>
            <person name="Lander E."/>
            <person name="Lindblad-Toh K."/>
        </authorList>
    </citation>
    <scope>NUCLEOTIDE SEQUENCE [LARGE SCALE GENOMIC DNA]</scope>
    <source>
        <strain evidence="5">Wild caught</strain>
    </source>
</reference>
<feature type="compositionally biased region" description="Polar residues" evidence="1">
    <location>
        <begin position="187"/>
        <end position="196"/>
    </location>
</feature>
<dbReference type="STRING" id="7897.ENSLACP00000021766"/>
<dbReference type="GeneID" id="102366639"/>
<dbReference type="Ensembl" id="ENSLACT00000021907.1">
    <property type="protein sequence ID" value="ENSLACP00000021766.1"/>
    <property type="gene ID" value="ENSLACG00000019128.1"/>
</dbReference>
<protein>
    <submittedName>
        <fullName evidence="4">Transmembrane protein 52</fullName>
    </submittedName>
</protein>
<keyword evidence="2" id="KW-1133">Transmembrane helix</keyword>
<dbReference type="Pfam" id="PF14979">
    <property type="entry name" value="TMEM52"/>
    <property type="match status" value="1"/>
</dbReference>
<dbReference type="PANTHER" id="PTHR33955:SF2">
    <property type="entry name" value="TRANSMEMBRANE PROTEIN 52"/>
    <property type="match status" value="1"/>
</dbReference>
<dbReference type="PANTHER" id="PTHR33955">
    <property type="entry name" value="TRANSMEMBRANE PROTEIN 52"/>
    <property type="match status" value="1"/>
</dbReference>
<reference evidence="4" key="2">
    <citation type="submission" date="2025-08" db="UniProtKB">
        <authorList>
            <consortium name="Ensembl"/>
        </authorList>
    </citation>
    <scope>IDENTIFICATION</scope>
</reference>
<accession>H3BIP5</accession>
<keyword evidence="3" id="KW-0732">Signal</keyword>
<evidence type="ECO:0000256" key="3">
    <source>
        <dbReference type="SAM" id="SignalP"/>
    </source>
</evidence>
<dbReference type="InterPro" id="IPR038942">
    <property type="entry name" value="TMEM52"/>
</dbReference>
<evidence type="ECO:0000256" key="2">
    <source>
        <dbReference type="SAM" id="Phobius"/>
    </source>
</evidence>
<dbReference type="EMBL" id="AFYH01000835">
    <property type="status" value="NOT_ANNOTATED_CDS"/>
    <property type="molecule type" value="Genomic_DNA"/>
</dbReference>
<reference evidence="4" key="3">
    <citation type="submission" date="2025-09" db="UniProtKB">
        <authorList>
            <consortium name="Ensembl"/>
        </authorList>
    </citation>
    <scope>IDENTIFICATION</scope>
</reference>
<dbReference type="Proteomes" id="UP000008672">
    <property type="component" value="Unassembled WGS sequence"/>
</dbReference>
<name>H3BIP5_LATCH</name>
<dbReference type="EMBL" id="AFYH01000836">
    <property type="status" value="NOT_ANNOTATED_CDS"/>
    <property type="molecule type" value="Genomic_DNA"/>
</dbReference>
<dbReference type="KEGG" id="lcm:102366639"/>
<dbReference type="eggNOG" id="ENOG502S32F">
    <property type="taxonomic scope" value="Eukaryota"/>
</dbReference>
<dbReference type="Bgee" id="ENSLACG00000019128">
    <property type="expression patterns" value="Expressed in muscle tissue and 5 other cell types or tissues"/>
</dbReference>
<dbReference type="FunCoup" id="H3BIP5">
    <property type="interactions" value="41"/>
</dbReference>
<evidence type="ECO:0000256" key="1">
    <source>
        <dbReference type="SAM" id="MobiDB-lite"/>
    </source>
</evidence>
<keyword evidence="2" id="KW-0812">Transmembrane</keyword>
<organism evidence="4 5">
    <name type="scientific">Latimeria chalumnae</name>
    <name type="common">Coelacanth</name>
    <dbReference type="NCBI Taxonomy" id="7897"/>
    <lineage>
        <taxon>Eukaryota</taxon>
        <taxon>Metazoa</taxon>
        <taxon>Chordata</taxon>
        <taxon>Craniata</taxon>
        <taxon>Vertebrata</taxon>
        <taxon>Euteleostomi</taxon>
        <taxon>Coelacanthiformes</taxon>
        <taxon>Coelacanthidae</taxon>
        <taxon>Latimeria</taxon>
    </lineage>
</organism>